<feature type="repeat" description="PPR" evidence="3">
    <location>
        <begin position="148"/>
        <end position="182"/>
    </location>
</feature>
<name>A0AAD6WED2_9ROSI</name>
<evidence type="ECO:0008006" key="6">
    <source>
        <dbReference type="Google" id="ProtNLM"/>
    </source>
</evidence>
<accession>A0AAD6WED2</accession>
<evidence type="ECO:0000313" key="4">
    <source>
        <dbReference type="EMBL" id="KAJ7009650.1"/>
    </source>
</evidence>
<keyword evidence="2" id="KW-0677">Repeat</keyword>
<evidence type="ECO:0000256" key="3">
    <source>
        <dbReference type="PROSITE-ProRule" id="PRU00708"/>
    </source>
</evidence>
<comment type="similarity">
    <text evidence="1">Belongs to the PPR family. P subfamily.</text>
</comment>
<sequence>MSLQERTKLHGNDVNPDFEAVEEILGYVQDNTVHCEETLFIALFQHYGKAHLVDKAVELFHRMTCFNRVRTRQSLNSLLNVHVDNDRFLFEKDEWEQACKVFEEMLETKVEPSVVTFNSLIGYLCRNGELDKAKGVLEDMIKKGKRPNAVTYALLMEGLCLIGEHDEAKKMTFDMEYRGCKPTVVNFGVLMTDLVKRGKIEEAKSLVHEMKKRHFN</sequence>
<proteinExistence type="inferred from homology"/>
<dbReference type="NCBIfam" id="TIGR00756">
    <property type="entry name" value="PPR"/>
    <property type="match status" value="4"/>
</dbReference>
<dbReference type="InterPro" id="IPR002885">
    <property type="entry name" value="PPR_rpt"/>
</dbReference>
<dbReference type="InterPro" id="IPR011990">
    <property type="entry name" value="TPR-like_helical_dom_sf"/>
</dbReference>
<dbReference type="PROSITE" id="PS51375">
    <property type="entry name" value="PPR"/>
    <property type="match status" value="3"/>
</dbReference>
<dbReference type="AlphaFoldDB" id="A0AAD6WED2"/>
<dbReference type="PANTHER" id="PTHR47941">
    <property type="entry name" value="PENTATRICOPEPTIDE REPEAT-CONTAINING PROTEIN 3, MITOCHONDRIAL"/>
    <property type="match status" value="1"/>
</dbReference>
<dbReference type="Pfam" id="PF13041">
    <property type="entry name" value="PPR_2"/>
    <property type="match status" value="1"/>
</dbReference>
<evidence type="ECO:0000256" key="2">
    <source>
        <dbReference type="ARBA" id="ARBA00022737"/>
    </source>
</evidence>
<evidence type="ECO:0000256" key="1">
    <source>
        <dbReference type="ARBA" id="ARBA00007626"/>
    </source>
</evidence>
<comment type="caution">
    <text evidence="4">The sequence shown here is derived from an EMBL/GenBank/DDBJ whole genome shotgun (WGS) entry which is preliminary data.</text>
</comment>
<dbReference type="EMBL" id="JAQIZT010000001">
    <property type="protein sequence ID" value="KAJ7009650.1"/>
    <property type="molecule type" value="Genomic_DNA"/>
</dbReference>
<evidence type="ECO:0000313" key="5">
    <source>
        <dbReference type="Proteomes" id="UP001164929"/>
    </source>
</evidence>
<dbReference type="Proteomes" id="UP001164929">
    <property type="component" value="Chromosome 1"/>
</dbReference>
<feature type="repeat" description="PPR" evidence="3">
    <location>
        <begin position="113"/>
        <end position="147"/>
    </location>
</feature>
<organism evidence="4 5">
    <name type="scientific">Populus alba x Populus x berolinensis</name>
    <dbReference type="NCBI Taxonomy" id="444605"/>
    <lineage>
        <taxon>Eukaryota</taxon>
        <taxon>Viridiplantae</taxon>
        <taxon>Streptophyta</taxon>
        <taxon>Embryophyta</taxon>
        <taxon>Tracheophyta</taxon>
        <taxon>Spermatophyta</taxon>
        <taxon>Magnoliopsida</taxon>
        <taxon>eudicotyledons</taxon>
        <taxon>Gunneridae</taxon>
        <taxon>Pentapetalae</taxon>
        <taxon>rosids</taxon>
        <taxon>fabids</taxon>
        <taxon>Malpighiales</taxon>
        <taxon>Salicaceae</taxon>
        <taxon>Saliceae</taxon>
        <taxon>Populus</taxon>
    </lineage>
</organism>
<keyword evidence="5" id="KW-1185">Reference proteome</keyword>
<protein>
    <recommendedName>
        <fullName evidence="6">Pentatricopeptide repeat-containing protein</fullName>
    </recommendedName>
</protein>
<reference evidence="4 5" key="1">
    <citation type="journal article" date="2023" name="Mol. Ecol. Resour.">
        <title>Chromosome-level genome assembly of a triploid poplar Populus alba 'Berolinensis'.</title>
        <authorList>
            <person name="Chen S."/>
            <person name="Yu Y."/>
            <person name="Wang X."/>
            <person name="Wang S."/>
            <person name="Zhang T."/>
            <person name="Zhou Y."/>
            <person name="He R."/>
            <person name="Meng N."/>
            <person name="Wang Y."/>
            <person name="Liu W."/>
            <person name="Liu Z."/>
            <person name="Liu J."/>
            <person name="Guo Q."/>
            <person name="Huang H."/>
            <person name="Sederoff R.R."/>
            <person name="Wang G."/>
            <person name="Qu G."/>
            <person name="Chen S."/>
        </authorList>
    </citation>
    <scope>NUCLEOTIDE SEQUENCE [LARGE SCALE GENOMIC DNA]</scope>
    <source>
        <strain evidence="4">SC-2020</strain>
    </source>
</reference>
<dbReference type="Gene3D" id="1.25.40.10">
    <property type="entry name" value="Tetratricopeptide repeat domain"/>
    <property type="match status" value="1"/>
</dbReference>
<feature type="repeat" description="PPR" evidence="3">
    <location>
        <begin position="183"/>
        <end position="216"/>
    </location>
</feature>
<dbReference type="Pfam" id="PF01535">
    <property type="entry name" value="PPR"/>
    <property type="match status" value="2"/>
</dbReference>
<gene>
    <name evidence="4" type="ORF">NC653_000372</name>
</gene>